<keyword evidence="14 32" id="KW-0812">Transmembrane</keyword>
<gene>
    <name evidence="32 37" type="primary">env</name>
</gene>
<dbReference type="GO" id="GO:0019031">
    <property type="term" value="C:viral envelope"/>
    <property type="evidence" value="ECO:0007669"/>
    <property type="project" value="UniProtKB-KW"/>
</dbReference>
<evidence type="ECO:0000256" key="6">
    <source>
        <dbReference type="ARBA" id="ARBA00004650"/>
    </source>
</evidence>
<evidence type="ECO:0000256" key="23">
    <source>
        <dbReference type="ARBA" id="ARBA00023046"/>
    </source>
</evidence>
<dbReference type="InterPro" id="IPR036377">
    <property type="entry name" value="Gp120_core_sf"/>
</dbReference>
<dbReference type="GO" id="GO:0016020">
    <property type="term" value="C:membrane"/>
    <property type="evidence" value="ECO:0007669"/>
    <property type="project" value="UniProtKB-UniRule"/>
</dbReference>
<evidence type="ECO:0000256" key="10">
    <source>
        <dbReference type="ARBA" id="ARBA00022570"/>
    </source>
</evidence>
<dbReference type="GO" id="GO:0075512">
    <property type="term" value="P:clathrin-dependent endocytosis of virus by host cell"/>
    <property type="evidence" value="ECO:0007669"/>
    <property type="project" value="UniProtKB-UniRule"/>
</dbReference>
<sequence>MRVKEIRKNYQHLWKWGTMLLGMLMICSATEQLWVTVYYGVPVWKEATTTLFCASDAKAYKTEVHNVWATHACVPTDPNPQEIVLNVTENFNMWKNNMVEQMHEDIISLWDQSLKPCVKLTPLCVTLDCTDDLENVTDTNNNSSSEGMMEERGEIKNCSFNITTDLRDKVQKTYATFYKLDIVPIDNGNETKKTSYRLISCNTSVLTQACPKISFEPIPIHYCAPAGFAILKCNNKTFNGTGPCTNVSTVQCTHGIRPVVSTQLLLNGSLAEEEVVIRSENLTNNAKTIIVQLKESVKIECIRPNNNTRKGIHIGPGRAFYTTGQIIGDIRQAHCNISGKEWNNTLHKIAEKLREKFENKTIVFEQSSGGDPEIVTHSFNCGGEFFYCNTTQLFSWNNTAQLFNWNDTNNGTITLPCRIKQIINMWQEVGKAMYAPPIEGRIRCSSNITGLLLTRDGGNNTGTNNTEIFRPGGGDMRDNWRSELYKYKVVKIEPLGVAPTKAKRRVVQREKRAVGIGALFLGFLGAAGSTMGAASLTLTVQARQVLSGIVQQQNNLLRAIEAQQHLLQLTVWGIKQLRARILAVERYLKDQQLLGIWGCSGKLICTTAVPWNTSWSNKSLNEIWDNMTWMDWEREIDNYTSLIYTLIEESQIQQEKNEQELLELDKWASLWNWFTITNWLWYIKMFIMIVGGLVGLRIVFVVLSIVNRVRQGYSPLSFQTHLPAPRGPGRPEGIEEEGGERDRDRSGQLVDGLLALIWVDLRSLCLFSYHRLRDLLLIVTRIVELLGRRGWEALKYWWNLLQYWGQELKKSAVSLLNATAIAVAEGTDRVIEILQRAGRAILHIPRRIRQGFERALQ</sequence>
<keyword evidence="15 32" id="KW-0053">Apoptosis</keyword>
<feature type="domain" description="Human immunodeficiency virus 1 envelope glycoprotein Gp120" evidence="35">
    <location>
        <begin position="33"/>
        <end position="512"/>
    </location>
</feature>
<evidence type="ECO:0000256" key="24">
    <source>
        <dbReference type="ARBA" id="ARBA00023054"/>
    </source>
</evidence>
<comment type="miscellaneous">
    <text evidence="32">Inhibitors targeting HIV-1 viral envelope proteins are used as antiretroviral drugs. Attachment of virions to the cell surface via non-specific interactions and CD4 binding can be blocked by inhibitors that include cyanovirin-N, cyclotriazadisulfonamide analogs, PRO 2000, TNX 355 and PRO 542. In addition, BMS 806 can block CD4-induced conformational changes. Env interactions with the coreceptor molecules can be targeted by CCR5 antagonists including SCH-D, maraviroc (UK 427857) and aplaviroc (GW 873140), and the CXCR4 antagonist AMD 070. Fusion of viral and cellular membranes can be inhibited by peptides such as enfuvirtide and tifuvirtide (T 1249). Resistance to inhibitors associated with mutations in Env are observed. Most of the time, single mutations confer only a modest reduction in drug susceptibility. Combination of several mutations is usually required to develop a high-level drug resistance.</text>
</comment>
<comment type="function">
    <text evidence="32">Transmembrane protein gp41: Acts as a class I viral fusion protein. Under the current model, the protein has at least 3 conformational states: pre-fusion native state, pre-hairpin intermediate state, and post-fusion hairpin state. During fusion of viral and target intracellular membranes, the coiled coil regions (heptad repeats) assume a trimer-of-hairpins structure, positioning the fusion peptide in close proximity to the C-terminal region of the ectodomain. The formation of this structure appears to drive apposition and subsequent fusion of viral and target cell membranes. Complete fusion occurs in host cell endosomes and is dynamin-dependent, however some lipid transfer might occur at the plasma membrane. The virus undergoes clathrin-dependent internalization long before endosomal fusion, thus minimizing the surface exposure of conserved viral epitopes during fusion and reducing the efficacy of inhibitors targeting these epitopes. Membranes fusion leads to delivery of the nucleocapsid into the cytoplasm.</text>
</comment>
<evidence type="ECO:0000256" key="12">
    <source>
        <dbReference type="ARBA" id="ARBA00022595"/>
    </source>
</evidence>
<dbReference type="GO" id="GO:0044175">
    <property type="term" value="C:host cell endosome membrane"/>
    <property type="evidence" value="ECO:0007669"/>
    <property type="project" value="UniProtKB-SubCell"/>
</dbReference>
<evidence type="ECO:0000256" key="1">
    <source>
        <dbReference type="ARBA" id="ARBA00004402"/>
    </source>
</evidence>
<evidence type="ECO:0000256" key="13">
    <source>
        <dbReference type="ARBA" id="ARBA00022685"/>
    </source>
</evidence>
<comment type="similarity">
    <text evidence="32">Belongs to the HIV-1 env protein family.</text>
</comment>
<comment type="function">
    <text evidence="32">Surface protein gp120: Attaches the virus to the host lymphoid cell by binding to the primary receptor CD4. This interaction induces a structural rearrangement creating a high affinity binding site for a chemokine coreceptor like CXCR4 and/or CCR5. Acts as a ligand for CD209/DC-SIGN and CLEC4M/DC-SIGNR, which are respectively found on dendritic cells (DCs), and on endothelial cells of liver sinusoids and lymph node sinuses. These interactions allow capture of viral particles at mucosal surfaces by these cells and subsequent transmission to permissive cells. HIV subverts the migration properties of dendritic cells to gain access to CD4+ T-cells in lymph nodes. Virus transmission to permissive T-cells occurs either in trans (without DCs infection, through viral capture and transmission), or in cis (following DCs productive infection, through the usual CD4-gp120 interaction), thereby inducing a robust infection. In trans infection, bound virions remain infectious over days and it is proposed that they are not degraded, but protected in non-lysosomal acidic organelles within the DCs close to the cell membrane thus contributing to the viral infectious potential during DCs' migration from the periphery to the lymphoid tissues. On arrival at lymphoid tissues, intact virions recycle back to DCs' cell surface allowing virus transmission to CD4+ T-cells.</text>
</comment>
<keyword evidence="23 32" id="KW-1039">Host endosome</keyword>
<dbReference type="GO" id="GO:1903908">
    <property type="term" value="P:positive regulation of plasma membrane raft polarization"/>
    <property type="evidence" value="ECO:0007669"/>
    <property type="project" value="UniProtKB-UniRule"/>
</dbReference>
<evidence type="ECO:0000256" key="26">
    <source>
        <dbReference type="ARBA" id="ARBA00023139"/>
    </source>
</evidence>
<organismHost>
    <name type="scientific">Homo sapiens</name>
    <name type="common">Human</name>
    <dbReference type="NCBI Taxonomy" id="9606"/>
</organismHost>
<evidence type="ECO:0000256" key="19">
    <source>
        <dbReference type="ARBA" id="ARBA00022870"/>
    </source>
</evidence>
<evidence type="ECO:0000256" key="21">
    <source>
        <dbReference type="ARBA" id="ARBA00022890"/>
    </source>
</evidence>
<evidence type="ECO:0000256" key="3">
    <source>
        <dbReference type="ARBA" id="ARBA00004505"/>
    </source>
</evidence>
<evidence type="ECO:0000256" key="22">
    <source>
        <dbReference type="ARBA" id="ARBA00022989"/>
    </source>
</evidence>
<dbReference type="GO" id="GO:0019062">
    <property type="term" value="P:virion attachment to host cell"/>
    <property type="evidence" value="ECO:0007669"/>
    <property type="project" value="UniProtKB-UniRule"/>
</dbReference>
<evidence type="ECO:0000256" key="25">
    <source>
        <dbReference type="ARBA" id="ARBA00023136"/>
    </source>
</evidence>
<evidence type="ECO:0000256" key="30">
    <source>
        <dbReference type="ARBA" id="ARBA00023288"/>
    </source>
</evidence>
<name>D3YFN7_HV1</name>
<feature type="disulfide bond" evidence="32">
    <location>
        <begin position="53"/>
        <end position="73"/>
    </location>
</feature>
<comment type="subunit">
    <text evidence="32">The mature envelope protein (Env) consists of a homotrimer of non-covalently associated gp120-gp41 heterodimers. The resulting complex protrudes from the virus surface as a spike. There seems to be as few as 10 spikes on the average virion. Surface protein gp120 interacts with host CD4, CCR5 and CXCR4. Gp120 also interacts with the C-type lectins CD209/DC-SIGN and CLEC4M/DC-SIGNR (collectively referred to as DC-SIGN(R)). Gp120 and gp41 interact with GalCer. Gp120 interacts with host ITGA4/ITGB7 complex; on CD4+ T-cells, this interaction results in rapid activation of integrin ITGAL/LFA-1, which facilitates efficient cell-to-cell spreading of HIV-1. Gp120 interacts with cell-associated heparan sulfate; this interaction increases virus infectivity on permissive cells and may be involved in infection of CD4- cells.</text>
</comment>
<keyword evidence="30 32" id="KW-0449">Lipoprotein</keyword>
<comment type="domain">
    <text evidence="32 33">The 17 amino acids long immunosuppressive region is present in many retroviral envelope proteins. Synthetic peptides derived from this relatively conserved sequence inhibit immune function in vitro and in vivo.</text>
</comment>
<keyword evidence="29 32" id="KW-0899">Viral immunoevasion</keyword>
<evidence type="ECO:0000259" key="36">
    <source>
        <dbReference type="Pfam" id="PF00517"/>
    </source>
</evidence>
<feature type="region of interest" description="Fusion peptide" evidence="32">
    <location>
        <begin position="513"/>
        <end position="533"/>
    </location>
</feature>
<keyword evidence="24 32" id="KW-0175">Coiled coil</keyword>
<feature type="topological domain" description="Cytoplasmic" evidence="32">
    <location>
        <begin position="707"/>
        <end position="857"/>
    </location>
</feature>
<keyword evidence="11 32" id="KW-0945">Host-virus interaction</keyword>
<dbReference type="FunFam" id="2.170.40.20:FF:000004">
    <property type="entry name" value="Envelope glycoprotein gp160"/>
    <property type="match status" value="1"/>
</dbReference>
<keyword evidence="7 32" id="KW-1168">Fusion of virus membrane with host membrane</keyword>
<evidence type="ECO:0000256" key="32">
    <source>
        <dbReference type="HAMAP-Rule" id="MF_04083"/>
    </source>
</evidence>
<protein>
    <recommendedName>
        <fullName evidence="32">Envelope glycoprotein gp160</fullName>
    </recommendedName>
    <alternativeName>
        <fullName evidence="32">Env polyprotein</fullName>
    </alternativeName>
    <component>
        <recommendedName>
            <fullName evidence="32">Surface protein gp120</fullName>
            <shortName evidence="32">SU</shortName>
        </recommendedName>
        <alternativeName>
            <fullName evidence="32">Glycoprotein 120</fullName>
            <shortName evidence="32">gp120</shortName>
        </alternativeName>
    </component>
    <component>
        <recommendedName>
            <fullName evidence="32">Transmembrane protein gp41</fullName>
            <shortName evidence="32">TM</shortName>
        </recommendedName>
        <alternativeName>
            <fullName evidence="32">Glycoprotein 41</fullName>
            <shortName evidence="32">gp41</shortName>
        </alternativeName>
    </component>
</protein>
<dbReference type="Pfam" id="PF00516">
    <property type="entry name" value="GP120"/>
    <property type="match status" value="1"/>
</dbReference>
<dbReference type="GO" id="GO:0019064">
    <property type="term" value="P:fusion of virus membrane with host plasma membrane"/>
    <property type="evidence" value="ECO:0007669"/>
    <property type="project" value="UniProtKB-UniRule"/>
</dbReference>
<dbReference type="HAMAP" id="MF_04083">
    <property type="entry name" value="HIV_ENV"/>
    <property type="match status" value="1"/>
</dbReference>
<dbReference type="InterPro" id="IPR037527">
    <property type="entry name" value="Gp160"/>
</dbReference>
<feature type="chain" id="PRO_5023376799" description="Envelope glycoprotein gp160" evidence="32">
    <location>
        <begin position="32"/>
        <end position="857"/>
    </location>
</feature>
<evidence type="ECO:0000256" key="20">
    <source>
        <dbReference type="ARBA" id="ARBA00022879"/>
    </source>
</evidence>
<feature type="chain" id="PRO_5023376800" description="Transmembrane protein gp41" evidence="32">
    <location>
        <begin position="513"/>
        <end position="857"/>
    </location>
</feature>
<dbReference type="GO" id="GO:0052031">
    <property type="term" value="P:symbiont-mediated perturbation of host defense response"/>
    <property type="evidence" value="ECO:0007669"/>
    <property type="project" value="UniProtKB-UniRule"/>
</dbReference>
<dbReference type="Gene3D" id="2.170.40.20">
    <property type="entry name" value="Human immunodeficiency virus 1, Gp160, envelope glycoprotein"/>
    <property type="match status" value="2"/>
</dbReference>
<feature type="lipid moiety-binding region" description="S-palmitoyl cysteine; by host" evidence="32">
    <location>
        <position position="765"/>
    </location>
</feature>
<dbReference type="InterPro" id="IPR000777">
    <property type="entry name" value="HIV1_Gp120"/>
</dbReference>
<comment type="miscellaneous">
    <text evidence="32">HIV-1 lineages are divided in three main groups, M (for Major), O (for Outlier), and N (for New, or Non-M, Non-O). The vast majority of strains found worldwide belong to the group M. Group O seems to be endemic to and largely confined to Cameroon and neighboring countries in West Central Africa, where these viruses represent a small minority of HIV-1 strains. The group N is represented by a limited number of isolates from Cameroonian persons. The group M is further subdivided in 9 clades or subtypes (A to D, F to H, J and K).</text>
</comment>
<feature type="site" description="Cleavage; by host furin" evidence="32">
    <location>
        <begin position="512"/>
        <end position="513"/>
    </location>
</feature>
<evidence type="ECO:0000256" key="4">
    <source>
        <dbReference type="ARBA" id="ARBA00004563"/>
    </source>
</evidence>
<organism evidence="37">
    <name type="scientific">Human immunodeficiency virus type 1</name>
    <name type="common">HIV-1</name>
    <dbReference type="NCBI Taxonomy" id="11676"/>
    <lineage>
        <taxon>Viruses</taxon>
        <taxon>Riboviria</taxon>
        <taxon>Pararnavirae</taxon>
        <taxon>Artverviricota</taxon>
        <taxon>Revtraviricetes</taxon>
        <taxon>Ortervirales</taxon>
        <taxon>Retroviridae</taxon>
        <taxon>Orthoretrovirinae</taxon>
        <taxon>Lentivirus</taxon>
        <taxon>Lentivirus humimdef1</taxon>
    </lineage>
</organism>
<comment type="PTM">
    <text evidence="32">Palmitoylation of the transmembrane protein and of Env polyprotein (prior to its proteolytic cleavage) is essential for their association with host cell membrane lipid rafts. Palmitoylation is therefore required for envelope trafficking to classical lipid rafts, but not for viral replication.</text>
</comment>
<feature type="disulfide bond" evidence="32">
    <location>
        <begin position="223"/>
        <end position="252"/>
    </location>
</feature>
<evidence type="ECO:0000256" key="17">
    <source>
        <dbReference type="ARBA" id="ARBA00022804"/>
    </source>
</evidence>
<feature type="region of interest" description="Disordered" evidence="34">
    <location>
        <begin position="720"/>
        <end position="745"/>
    </location>
</feature>
<dbReference type="Pfam" id="PF00517">
    <property type="entry name" value="GP41"/>
    <property type="match status" value="1"/>
</dbReference>
<keyword evidence="21 32" id="KW-1164">Virus endocytosis by host</keyword>
<feature type="transmembrane region" description="Helical" evidence="33">
    <location>
        <begin position="679"/>
        <end position="706"/>
    </location>
</feature>
<keyword evidence="26 32" id="KW-0564">Palmitate</keyword>
<dbReference type="GO" id="GO:1903911">
    <property type="term" value="P:positive regulation of receptor clustering"/>
    <property type="evidence" value="ECO:0007669"/>
    <property type="project" value="UniProtKB-UniRule"/>
</dbReference>
<evidence type="ECO:0000256" key="33">
    <source>
        <dbReference type="RuleBase" id="RU363095"/>
    </source>
</evidence>
<evidence type="ECO:0000256" key="14">
    <source>
        <dbReference type="ARBA" id="ARBA00022692"/>
    </source>
</evidence>
<proteinExistence type="inferred from homology"/>
<dbReference type="SUPFAM" id="SSF58069">
    <property type="entry name" value="Virus ectodomain"/>
    <property type="match status" value="1"/>
</dbReference>
<evidence type="ECO:0000256" key="5">
    <source>
        <dbReference type="ARBA" id="ARBA00004578"/>
    </source>
</evidence>
<keyword evidence="18 32" id="KW-0946">Virion</keyword>
<feature type="disulfide bond" evidence="32">
    <location>
        <begin position="599"/>
        <end position="605"/>
    </location>
</feature>
<dbReference type="InterPro" id="IPR000328">
    <property type="entry name" value="GP41-like"/>
</dbReference>
<evidence type="ECO:0000256" key="8">
    <source>
        <dbReference type="ARBA" id="ARBA00022510"/>
    </source>
</evidence>
<evidence type="ECO:0000256" key="7">
    <source>
        <dbReference type="ARBA" id="ARBA00022506"/>
    </source>
</evidence>
<keyword evidence="10 32" id="KW-1165">Clathrin-mediated endocytosis of virus by host</keyword>
<comment type="caution">
    <text evidence="32 33">Lacks conserved residue(s) required for the propagation of feature annotation.</text>
</comment>
<evidence type="ECO:0000256" key="11">
    <source>
        <dbReference type="ARBA" id="ARBA00022581"/>
    </source>
</evidence>
<feature type="coiled-coil region" evidence="32">
    <location>
        <begin position="634"/>
        <end position="668"/>
    </location>
</feature>
<dbReference type="GO" id="GO:0055036">
    <property type="term" value="C:virion membrane"/>
    <property type="evidence" value="ECO:0007669"/>
    <property type="project" value="UniProtKB-SubCell"/>
</dbReference>
<accession>D3YFN7</accession>
<comment type="domain">
    <text evidence="32">The CD4-binding region is targeted by the antibody b12.</text>
</comment>
<feature type="region of interest" description="Immunosuppression" evidence="32">
    <location>
        <begin position="575"/>
        <end position="593"/>
    </location>
</feature>
<evidence type="ECO:0000256" key="18">
    <source>
        <dbReference type="ARBA" id="ARBA00022844"/>
    </source>
</evidence>
<evidence type="ECO:0000256" key="2">
    <source>
        <dbReference type="ARBA" id="ARBA00004433"/>
    </source>
</evidence>
<keyword evidence="13 32" id="KW-0165">Cleavage on pair of basic residues</keyword>
<feature type="transmembrane region" description="Helical" evidence="33">
    <location>
        <begin position="513"/>
        <end position="536"/>
    </location>
</feature>
<comment type="PTM">
    <text evidence="32">Highly glycosylated by host. The high number of glycan on the protein is reffered to as 'glycan shield' because it contributes to hide protein sequence from adaptive immune system.</text>
</comment>
<dbReference type="FunFam" id="1.10.287.210:FF:000001">
    <property type="entry name" value="Envelope glycoprotein gp160"/>
    <property type="match status" value="1"/>
</dbReference>
<dbReference type="GO" id="GO:0019082">
    <property type="term" value="P:viral protein processing"/>
    <property type="evidence" value="ECO:0007669"/>
    <property type="project" value="UniProtKB-UniRule"/>
</dbReference>
<comment type="function">
    <text evidence="32">Envelope glycoprotein gp160: Oligomerizes in the host endoplasmic reticulum into predominantly trimers. In a second time, gp160 transits in the host Golgi, where glycosylation is completed. The precursor is then proteolytically cleaved in the trans-Golgi and thereby activated by cellular furin or furin-like proteases to produce gp120 and gp41.</text>
</comment>
<evidence type="ECO:0000256" key="31">
    <source>
        <dbReference type="ARBA" id="ARBA00023296"/>
    </source>
</evidence>
<feature type="disulfide bond" evidence="32">
    <location>
        <begin position="233"/>
        <end position="244"/>
    </location>
</feature>
<dbReference type="GO" id="GO:0020002">
    <property type="term" value="C:host cell plasma membrane"/>
    <property type="evidence" value="ECO:0007669"/>
    <property type="project" value="UniProtKB-SubCell"/>
</dbReference>
<dbReference type="FunFam" id="1.20.5.490:FF:000001">
    <property type="entry name" value="Envelope glycoprotein gp160"/>
    <property type="match status" value="1"/>
</dbReference>
<keyword evidence="28 32" id="KW-0325">Glycoprotein</keyword>
<dbReference type="CDD" id="cd09909">
    <property type="entry name" value="HIV-1-like_HR1-HR2"/>
    <property type="match status" value="1"/>
</dbReference>
<keyword evidence="31 32" id="KW-1160">Virus entry into host cell</keyword>
<feature type="region of interest" description="MPER; binding to GalCer" evidence="32">
    <location>
        <begin position="663"/>
        <end position="684"/>
    </location>
</feature>
<evidence type="ECO:0000256" key="9">
    <source>
        <dbReference type="ARBA" id="ARBA00022511"/>
    </source>
</evidence>
<keyword evidence="8 32" id="KW-1170">Fusion of virus membrane with host endosomal membrane</keyword>
<evidence type="ECO:0000256" key="27">
    <source>
        <dbReference type="ARBA" id="ARBA00023157"/>
    </source>
</evidence>
<keyword evidence="19 32" id="KW-1043">Host membrane</keyword>
<keyword evidence="20 32" id="KW-0261">Viral envelope protein</keyword>
<dbReference type="Gene3D" id="1.20.5.490">
    <property type="entry name" value="Single helix bin"/>
    <property type="match status" value="1"/>
</dbReference>
<dbReference type="FunFam" id="2.170.40.20:FF:000003">
    <property type="entry name" value="Envelope glycoprotein gp160"/>
    <property type="match status" value="1"/>
</dbReference>
<keyword evidence="22 32" id="KW-1133">Transmembrane helix</keyword>
<dbReference type="GO" id="GO:0005198">
    <property type="term" value="F:structural molecule activity"/>
    <property type="evidence" value="ECO:0007669"/>
    <property type="project" value="UniProtKB-UniRule"/>
</dbReference>
<evidence type="ECO:0000313" key="37">
    <source>
        <dbReference type="EMBL" id="ADD12429.1"/>
    </source>
</evidence>
<comment type="domain">
    <text evidence="32">The YXXL motif is involved in determining the exact site of viral release at the surface of infected mononuclear cells and promotes endocytosis. YXXL and di-leucine endocytosis motifs interact directly or indirectly with the clathrin adapter complexes, opperate independently, and their activities are not additive.</text>
</comment>
<evidence type="ECO:0000256" key="29">
    <source>
        <dbReference type="ARBA" id="ARBA00023280"/>
    </source>
</evidence>
<comment type="PTM">
    <text evidence="32">Specific enzymatic cleavages in vivo yield mature proteins. Envelope glycoproteins are synthesized as a inactive precursor that is heavily N-glycosylated and processed likely by host cell furin in the Golgi to yield the mature SU and TM proteins. The cleavage site between SU and TM requires the minimal sequence [KR]-X-[KR]-R. About 2 of the 9 disulfide bonds of gp41 are reduced by P4HB/PDI, following binding to CD4 receptor.</text>
</comment>
<dbReference type="GO" id="GO:0039654">
    <property type="term" value="P:fusion of virus membrane with host endosome membrane"/>
    <property type="evidence" value="ECO:0007669"/>
    <property type="project" value="UniProtKB-UniRule"/>
</dbReference>
<evidence type="ECO:0000256" key="34">
    <source>
        <dbReference type="SAM" id="MobiDB-lite"/>
    </source>
</evidence>
<dbReference type="Gene3D" id="1.10.287.210">
    <property type="match status" value="1"/>
</dbReference>
<feature type="domain" description="Retroviral envelope protein GP41-like" evidence="36">
    <location>
        <begin position="531"/>
        <end position="720"/>
    </location>
</feature>
<keyword evidence="16 32" id="KW-0732">Signal</keyword>
<keyword evidence="27 32" id="KW-1015">Disulfide bond</keyword>
<comment type="domain">
    <text evidence="32">The membrane proximal external region (MPER) present in gp41 is a tryptophan-rich region recognized by the antibodies 2F5, Z13, and 4E10. MPER seems to play a role in fusion.</text>
</comment>
<evidence type="ECO:0000256" key="15">
    <source>
        <dbReference type="ARBA" id="ARBA00022703"/>
    </source>
</evidence>
<evidence type="ECO:0000259" key="35">
    <source>
        <dbReference type="Pfam" id="PF00516"/>
    </source>
</evidence>
<reference evidence="37" key="1">
    <citation type="journal article" date="2010" name="J. Virol.">
        <title>Rapid escape from preserved cross-reactive neutralizing humoral immunity without loss of viral fitness in HIV-1-infected progressors and long-term nonprogressors.</title>
        <authorList>
            <person name="van Gils M.J."/>
            <person name="Bunnik E.M."/>
            <person name="Burger J.A."/>
            <person name="Jacob Y."/>
            <person name="Schweighardt B."/>
            <person name="Wrin T."/>
            <person name="Schuitemaker H."/>
        </authorList>
    </citation>
    <scope>NUCLEOTIDE SEQUENCE</scope>
    <source>
        <strain evidence="37">19956.36.bulk</strain>
    </source>
</reference>
<keyword evidence="9 32" id="KW-1032">Host cell membrane</keyword>
<comment type="subcellular location">
    <molecule>Transmembrane protein gp41</molecule>
    <subcellularLocation>
        <location evidence="32">Virion membrane</location>
        <topology evidence="32">Single-pass type I membrane protein</topology>
    </subcellularLocation>
    <subcellularLocation>
        <location evidence="32">Host cell membrane</location>
        <topology evidence="32">Single-pass type I membrane protein</topology>
    </subcellularLocation>
    <subcellularLocation>
        <location evidence="32">Host endosome membrane</location>
        <topology evidence="32">Single-pass type I membrane protein</topology>
    </subcellularLocation>
    <text evidence="32">It is probably concentrated at the site of budding and incorporated into the virions possibly by contacts between the cytoplasmic tail of Env and the N-terminus of Gag.</text>
</comment>
<comment type="subcellular location">
    <subcellularLocation>
        <location evidence="3">Host cell membrane</location>
        <topology evidence="3">Peripheral membrane protein</topology>
    </subcellularLocation>
    <subcellularLocation>
        <location evidence="1">Host cell membrane</location>
        <topology evidence="1">Single-pass type I membrane protein</topology>
    </subcellularLocation>
    <subcellularLocation>
        <location evidence="2">Host endosome membrane</location>
        <topology evidence="2">Peripheral membrane protein</topology>
    </subcellularLocation>
    <subcellularLocation>
        <location evidence="5">Host endosome membrane</location>
        <topology evidence="5">Single-pass type I membrane protein</topology>
    </subcellularLocation>
    <subcellularLocation>
        <location evidence="6">Virion membrane</location>
        <topology evidence="6">Peripheral membrane protein</topology>
    </subcellularLocation>
    <subcellularLocation>
        <location evidence="4">Virion membrane</location>
        <topology evidence="4">Single-pass type I membrane protein</topology>
    </subcellularLocation>
</comment>
<keyword evidence="12 32" id="KW-1162">Viral penetration into host cytoplasm</keyword>
<keyword evidence="17 32" id="KW-1161">Viral attachment to host cell</keyword>
<feature type="region of interest" description="CD4-binding loop" evidence="32">
    <location>
        <begin position="367"/>
        <end position="377"/>
    </location>
</feature>
<comment type="subcellular location">
    <molecule>Surface protein gp120</molecule>
    <subcellularLocation>
        <location evidence="32">Virion membrane</location>
        <topology evidence="32">Peripheral membrane protein</topology>
    </subcellularLocation>
    <subcellularLocation>
        <location evidence="32">Host cell membrane</location>
        <topology evidence="32">Peripheral membrane protein</topology>
    </subcellularLocation>
    <subcellularLocation>
        <location evidence="32">Host endosome membrane</location>
        <topology evidence="32">Single-pass type I membrane protein</topology>
    </subcellularLocation>
    <text evidence="32">The surface protein is not anchored to the viral envelope, but associates with the extravirion surface through its binding to TM. It is probably concentrated at the site of budding and incorporated into the virions possibly by contacts between the cytoplasmic tail of Env and the N-terminus of Gag.</text>
</comment>
<evidence type="ECO:0000256" key="28">
    <source>
        <dbReference type="ARBA" id="ARBA00023180"/>
    </source>
</evidence>
<keyword evidence="25 32" id="KW-0472">Membrane</keyword>
<feature type="short sequence motif" description="YXXL motif; contains endocytosis signal" evidence="32">
    <location>
        <begin position="713"/>
        <end position="716"/>
    </location>
</feature>
<comment type="domain">
    <text evidence="32">Some of the most genetically diverse regions of the viral genome are present in Env. They are called variable regions 1 through 5 (V1 through V5). Coreceptor usage of gp120 is determined mainly by the primary structure of the third variable region (V3) in the outer domain of gp120. The sequence of V3 determines which coreceptor, CCR5 and/or CXCR4 (corresponding to R5/macrophage, X4/T cell and R5X4/T cell and macrophage tropism), is used to trigger the fusion potential of the Env complex, and hence which cells the virus can infect. Binding to CCR5 involves a region adjacent in addition to V3.</text>
</comment>
<dbReference type="EMBL" id="GU455524">
    <property type="protein sequence ID" value="ADD12429.1"/>
    <property type="molecule type" value="Genomic_DNA"/>
</dbReference>
<dbReference type="SUPFAM" id="SSF56502">
    <property type="entry name" value="gp120 core"/>
    <property type="match status" value="2"/>
</dbReference>
<evidence type="ECO:0000256" key="16">
    <source>
        <dbReference type="ARBA" id="ARBA00022729"/>
    </source>
</evidence>